<feature type="compositionally biased region" description="Polar residues" evidence="17">
    <location>
        <begin position="483"/>
        <end position="504"/>
    </location>
</feature>
<dbReference type="GO" id="GO:0005737">
    <property type="term" value="C:cytoplasm"/>
    <property type="evidence" value="ECO:0007669"/>
    <property type="project" value="TreeGrafter"/>
</dbReference>
<dbReference type="CDD" id="cd08217">
    <property type="entry name" value="STKc_Nek2"/>
    <property type="match status" value="1"/>
</dbReference>
<dbReference type="GO" id="GO:0004674">
    <property type="term" value="F:protein serine/threonine kinase activity"/>
    <property type="evidence" value="ECO:0007669"/>
    <property type="project" value="UniProtKB-KW"/>
</dbReference>
<dbReference type="InterPro" id="IPR011009">
    <property type="entry name" value="Kinase-like_dom_sf"/>
</dbReference>
<evidence type="ECO:0000256" key="11">
    <source>
        <dbReference type="ARBA" id="ARBA00022840"/>
    </source>
</evidence>
<dbReference type="AlphaFoldDB" id="A0A6A6NSA3"/>
<feature type="coiled-coil region" evidence="16">
    <location>
        <begin position="304"/>
        <end position="338"/>
    </location>
</feature>
<evidence type="ECO:0000256" key="12">
    <source>
        <dbReference type="ARBA" id="ARBA00023242"/>
    </source>
</evidence>
<name>A0A6A6NSA3_9PEZI</name>
<evidence type="ECO:0000256" key="16">
    <source>
        <dbReference type="SAM" id="Coils"/>
    </source>
</evidence>
<dbReference type="Pfam" id="PF00069">
    <property type="entry name" value="Pkinase"/>
    <property type="match status" value="2"/>
</dbReference>
<comment type="catalytic activity">
    <reaction evidence="15">
        <text>L-seryl-[protein] + ATP = O-phospho-L-seryl-[protein] + ADP + H(+)</text>
        <dbReference type="Rhea" id="RHEA:17989"/>
        <dbReference type="Rhea" id="RHEA-COMP:9863"/>
        <dbReference type="Rhea" id="RHEA-COMP:11604"/>
        <dbReference type="ChEBI" id="CHEBI:15378"/>
        <dbReference type="ChEBI" id="CHEBI:29999"/>
        <dbReference type="ChEBI" id="CHEBI:30616"/>
        <dbReference type="ChEBI" id="CHEBI:83421"/>
        <dbReference type="ChEBI" id="CHEBI:456216"/>
        <dbReference type="EC" id="2.7.11.1"/>
    </reaction>
</comment>
<keyword evidence="12" id="KW-0539">Nucleus</keyword>
<evidence type="ECO:0000256" key="8">
    <source>
        <dbReference type="ARBA" id="ARBA00022741"/>
    </source>
</evidence>
<dbReference type="GO" id="GO:0005634">
    <property type="term" value="C:nucleus"/>
    <property type="evidence" value="ECO:0007669"/>
    <property type="project" value="UniProtKB-SubCell"/>
</dbReference>
<evidence type="ECO:0000256" key="15">
    <source>
        <dbReference type="ARBA" id="ARBA00048679"/>
    </source>
</evidence>
<evidence type="ECO:0000256" key="7">
    <source>
        <dbReference type="ARBA" id="ARBA00022679"/>
    </source>
</evidence>
<feature type="compositionally biased region" description="Basic and acidic residues" evidence="17">
    <location>
        <begin position="657"/>
        <end position="671"/>
    </location>
</feature>
<evidence type="ECO:0000313" key="19">
    <source>
        <dbReference type="EMBL" id="KAF2454655.1"/>
    </source>
</evidence>
<evidence type="ECO:0000259" key="18">
    <source>
        <dbReference type="PROSITE" id="PS50011"/>
    </source>
</evidence>
<evidence type="ECO:0000256" key="5">
    <source>
        <dbReference type="ARBA" id="ARBA00022553"/>
    </source>
</evidence>
<feature type="region of interest" description="Disordered" evidence="17">
    <location>
        <begin position="471"/>
        <end position="671"/>
    </location>
</feature>
<evidence type="ECO:0000256" key="17">
    <source>
        <dbReference type="SAM" id="MobiDB-lite"/>
    </source>
</evidence>
<dbReference type="GO" id="GO:0051301">
    <property type="term" value="P:cell division"/>
    <property type="evidence" value="ECO:0007669"/>
    <property type="project" value="UniProtKB-KW"/>
</dbReference>
<evidence type="ECO:0000256" key="4">
    <source>
        <dbReference type="ARBA" id="ARBA00022527"/>
    </source>
</evidence>
<dbReference type="PROSITE" id="PS50011">
    <property type="entry name" value="PROTEIN_KINASE_DOM"/>
    <property type="match status" value="1"/>
</dbReference>
<sequence length="742" mass="82600">MSEDDRYEVLEKIGHGSFGVIRKVRRKADGQILCRKEISYQRMSQKEREQLQAELSILKELRHPNIVAYYEREHLKASQDLHLYMEYCGNGDLGRVIKNLKAKNLYADEEFVWSVFSQLVTALYRCHNGENPPEAGPLVMGLGNHAHPEKAKQQQFMILHRDLKPENVFLDADNSVRLGDFGLSKILQSHDFASTYVGTPFYMSPELCAGEMYTLYSDIWSLGCIIYELCAKEPPFNAKTHMDLVHKIKSGRTAPLPSVYSAELQKVVTSCLRVNPNMRPDTAQLLNLPVVKLMRKEQEVVTLGQQLRKEKELVSKSLKDLNDKTIRLESERESMRVEIDAMLRREWEVKARLEIDRQVAMELDRLRRTFDTEVDRRVSETVEVERRRVSSLSIENYGPIVEEDPSRPSAPVAEGHLAHVSTSTSGEPSDFPSATDISSLSIESPKANDKLLKRSHRTPFARAQTTYVASPMDVQMADPSPMSIASLSLSPRRNGSGSQKNATQPRPARNIFVAAATGGIAGKEKWEPTNASSFPSPEPRSPSSDIDGVDDDDDDGFPVVPSPTRAKSNCGNDPFKALAPGRRPGVLRQKTAPAQRFASAPNFGAPLSSKPQSRPPTNTPAPARSPSRRKSKLPGANEKGSPTKKPGSRELPYANCNKEDKNSGLKSKKGNEDMFRAALRNNIQGRTLVELAQGRAADKHVDNDGIVMVKGITDKDEVAVWDPEVDEMPSPFLVRGAKGVRA</sequence>
<dbReference type="Gene3D" id="1.10.510.10">
    <property type="entry name" value="Transferase(Phosphotransferase) domain 1"/>
    <property type="match status" value="1"/>
</dbReference>
<comment type="subcellular location">
    <subcellularLocation>
        <location evidence="1">Nucleus</location>
    </subcellularLocation>
</comment>
<dbReference type="InterPro" id="IPR008271">
    <property type="entry name" value="Ser/Thr_kinase_AS"/>
</dbReference>
<dbReference type="Gene3D" id="3.30.200.20">
    <property type="entry name" value="Phosphorylase Kinase, domain 1"/>
    <property type="match status" value="2"/>
</dbReference>
<feature type="compositionally biased region" description="Acidic residues" evidence="17">
    <location>
        <begin position="547"/>
        <end position="556"/>
    </location>
</feature>
<keyword evidence="5" id="KW-0597">Phosphoprotein</keyword>
<keyword evidence="7" id="KW-0808">Transferase</keyword>
<dbReference type="SUPFAM" id="SSF56112">
    <property type="entry name" value="Protein kinase-like (PK-like)"/>
    <property type="match status" value="1"/>
</dbReference>
<keyword evidence="6" id="KW-0132">Cell division</keyword>
<evidence type="ECO:0000256" key="6">
    <source>
        <dbReference type="ARBA" id="ARBA00022618"/>
    </source>
</evidence>
<dbReference type="PANTHER" id="PTHR43671:SF13">
    <property type="entry name" value="SERINE_THREONINE-PROTEIN KINASE NEK2"/>
    <property type="match status" value="1"/>
</dbReference>
<evidence type="ECO:0000256" key="14">
    <source>
        <dbReference type="ARBA" id="ARBA00047899"/>
    </source>
</evidence>
<reference evidence="19" key="1">
    <citation type="journal article" date="2020" name="Stud. Mycol.">
        <title>101 Dothideomycetes genomes: a test case for predicting lifestyles and emergence of pathogens.</title>
        <authorList>
            <person name="Haridas S."/>
            <person name="Albert R."/>
            <person name="Binder M."/>
            <person name="Bloem J."/>
            <person name="Labutti K."/>
            <person name="Salamov A."/>
            <person name="Andreopoulos B."/>
            <person name="Baker S."/>
            <person name="Barry K."/>
            <person name="Bills G."/>
            <person name="Bluhm B."/>
            <person name="Cannon C."/>
            <person name="Castanera R."/>
            <person name="Culley D."/>
            <person name="Daum C."/>
            <person name="Ezra D."/>
            <person name="Gonzalez J."/>
            <person name="Henrissat B."/>
            <person name="Kuo A."/>
            <person name="Liang C."/>
            <person name="Lipzen A."/>
            <person name="Lutzoni F."/>
            <person name="Magnuson J."/>
            <person name="Mondo S."/>
            <person name="Nolan M."/>
            <person name="Ohm R."/>
            <person name="Pangilinan J."/>
            <person name="Park H.-J."/>
            <person name="Ramirez L."/>
            <person name="Alfaro M."/>
            <person name="Sun H."/>
            <person name="Tritt A."/>
            <person name="Yoshinaga Y."/>
            <person name="Zwiers L.-H."/>
            <person name="Turgeon B."/>
            <person name="Goodwin S."/>
            <person name="Spatafora J."/>
            <person name="Crous P."/>
            <person name="Grigoriev I."/>
        </authorList>
    </citation>
    <scope>NUCLEOTIDE SEQUENCE</scope>
    <source>
        <strain evidence="19">ATCC 16933</strain>
    </source>
</reference>
<proteinExistence type="inferred from homology"/>
<feature type="domain" description="Protein kinase" evidence="18">
    <location>
        <begin position="7"/>
        <end position="291"/>
    </location>
</feature>
<protein>
    <recommendedName>
        <fullName evidence="3">non-specific serine/threonine protein kinase</fullName>
        <ecNumber evidence="3">2.7.11.1</ecNumber>
    </recommendedName>
</protein>
<evidence type="ECO:0000256" key="10">
    <source>
        <dbReference type="ARBA" id="ARBA00022777"/>
    </source>
</evidence>
<comment type="similarity">
    <text evidence="2">Belongs to the protein kinase superfamily. CAMK Ser/Thr protein kinase family.</text>
</comment>
<dbReference type="GO" id="GO:0044732">
    <property type="term" value="C:mitotic spindle pole body"/>
    <property type="evidence" value="ECO:0007669"/>
    <property type="project" value="TreeGrafter"/>
</dbReference>
<evidence type="ECO:0000256" key="9">
    <source>
        <dbReference type="ARBA" id="ARBA00022776"/>
    </source>
</evidence>
<dbReference type="GO" id="GO:0007059">
    <property type="term" value="P:chromosome segregation"/>
    <property type="evidence" value="ECO:0007669"/>
    <property type="project" value="TreeGrafter"/>
</dbReference>
<dbReference type="EMBL" id="MU001690">
    <property type="protein sequence ID" value="KAF2454655.1"/>
    <property type="molecule type" value="Genomic_DNA"/>
</dbReference>
<dbReference type="FunFam" id="1.10.510.10:FF:000697">
    <property type="entry name" value="G2-specific protein kinase nimA"/>
    <property type="match status" value="1"/>
</dbReference>
<accession>A0A6A6NSA3</accession>
<dbReference type="SMART" id="SM00220">
    <property type="entry name" value="S_TKc"/>
    <property type="match status" value="1"/>
</dbReference>
<dbReference type="InterPro" id="IPR000719">
    <property type="entry name" value="Prot_kinase_dom"/>
</dbReference>
<evidence type="ECO:0000256" key="1">
    <source>
        <dbReference type="ARBA" id="ARBA00004123"/>
    </source>
</evidence>
<dbReference type="PROSITE" id="PS00108">
    <property type="entry name" value="PROTEIN_KINASE_ST"/>
    <property type="match status" value="1"/>
</dbReference>
<organism evidence="19 20">
    <name type="scientific">Lineolata rhizophorae</name>
    <dbReference type="NCBI Taxonomy" id="578093"/>
    <lineage>
        <taxon>Eukaryota</taxon>
        <taxon>Fungi</taxon>
        <taxon>Dikarya</taxon>
        <taxon>Ascomycota</taxon>
        <taxon>Pezizomycotina</taxon>
        <taxon>Dothideomycetes</taxon>
        <taxon>Dothideomycetes incertae sedis</taxon>
        <taxon>Lineolatales</taxon>
        <taxon>Lineolataceae</taxon>
        <taxon>Lineolata</taxon>
    </lineage>
</organism>
<evidence type="ECO:0000313" key="20">
    <source>
        <dbReference type="Proteomes" id="UP000799766"/>
    </source>
</evidence>
<dbReference type="FunFam" id="3.30.200.20:FF:000525">
    <property type="entry name" value="Serine/threonine-protein kinase KIN3"/>
    <property type="match status" value="1"/>
</dbReference>
<evidence type="ECO:0000256" key="2">
    <source>
        <dbReference type="ARBA" id="ARBA00006692"/>
    </source>
</evidence>
<dbReference type="InterPro" id="IPR050660">
    <property type="entry name" value="NEK_Ser/Thr_kinase"/>
</dbReference>
<keyword evidence="20" id="KW-1185">Reference proteome</keyword>
<dbReference type="GO" id="GO:0005524">
    <property type="term" value="F:ATP binding"/>
    <property type="evidence" value="ECO:0007669"/>
    <property type="project" value="UniProtKB-KW"/>
</dbReference>
<keyword evidence="4" id="KW-0723">Serine/threonine-protein kinase</keyword>
<feature type="region of interest" description="Disordered" evidence="17">
    <location>
        <begin position="399"/>
        <end position="441"/>
    </location>
</feature>
<dbReference type="Proteomes" id="UP000799766">
    <property type="component" value="Unassembled WGS sequence"/>
</dbReference>
<keyword evidence="11" id="KW-0067">ATP-binding</keyword>
<dbReference type="OrthoDB" id="10250725at2759"/>
<evidence type="ECO:0000256" key="13">
    <source>
        <dbReference type="ARBA" id="ARBA00023306"/>
    </source>
</evidence>
<dbReference type="EC" id="2.7.11.1" evidence="3"/>
<keyword evidence="16" id="KW-0175">Coiled coil</keyword>
<keyword evidence="10 19" id="KW-0418">Kinase</keyword>
<dbReference type="PANTHER" id="PTHR43671">
    <property type="entry name" value="SERINE/THREONINE-PROTEIN KINASE NEK"/>
    <property type="match status" value="1"/>
</dbReference>
<gene>
    <name evidence="19" type="ORF">BDY21DRAFT_290800</name>
</gene>
<evidence type="ECO:0000256" key="3">
    <source>
        <dbReference type="ARBA" id="ARBA00012513"/>
    </source>
</evidence>
<comment type="catalytic activity">
    <reaction evidence="14">
        <text>L-threonyl-[protein] + ATP = O-phospho-L-threonyl-[protein] + ADP + H(+)</text>
        <dbReference type="Rhea" id="RHEA:46608"/>
        <dbReference type="Rhea" id="RHEA-COMP:11060"/>
        <dbReference type="Rhea" id="RHEA-COMP:11605"/>
        <dbReference type="ChEBI" id="CHEBI:15378"/>
        <dbReference type="ChEBI" id="CHEBI:30013"/>
        <dbReference type="ChEBI" id="CHEBI:30616"/>
        <dbReference type="ChEBI" id="CHEBI:61977"/>
        <dbReference type="ChEBI" id="CHEBI:456216"/>
        <dbReference type="EC" id="2.7.11.1"/>
    </reaction>
</comment>
<keyword evidence="8" id="KW-0547">Nucleotide-binding</keyword>
<keyword evidence="13" id="KW-0131">Cell cycle</keyword>
<keyword evidence="9" id="KW-0498">Mitosis</keyword>